<dbReference type="Proteomes" id="UP000614350">
    <property type="component" value="Unassembled WGS sequence"/>
</dbReference>
<reference evidence="2" key="1">
    <citation type="journal article" date="2020" name="G3 (Bethesda)">
        <title>High-Quality Assemblies for Three Invasive Social Wasps from the &lt;i&gt;Vespula&lt;/i&gt; Genus.</title>
        <authorList>
            <person name="Harrop T.W.R."/>
            <person name="Guhlin J."/>
            <person name="McLaughlin G.M."/>
            <person name="Permina E."/>
            <person name="Stockwell P."/>
            <person name="Gilligan J."/>
            <person name="Le Lec M.F."/>
            <person name="Gruber M.A.M."/>
            <person name="Quinn O."/>
            <person name="Lovegrove M."/>
            <person name="Duncan E.J."/>
            <person name="Remnant E.J."/>
            <person name="Van Eeckhoven J."/>
            <person name="Graham B."/>
            <person name="Knapp R.A."/>
            <person name="Langford K.W."/>
            <person name="Kronenberg Z."/>
            <person name="Press M.O."/>
            <person name="Eacker S.M."/>
            <person name="Wilson-Rankin E.E."/>
            <person name="Purcell J."/>
            <person name="Lester P.J."/>
            <person name="Dearden P.K."/>
        </authorList>
    </citation>
    <scope>NUCLEOTIDE SEQUENCE</scope>
    <source>
        <strain evidence="2">Marl-1</strain>
    </source>
</reference>
<evidence type="ECO:0000313" key="2">
    <source>
        <dbReference type="EMBL" id="KAF7393104.1"/>
    </source>
</evidence>
<evidence type="ECO:0000313" key="3">
    <source>
        <dbReference type="Proteomes" id="UP000614350"/>
    </source>
</evidence>
<dbReference type="AlphaFoldDB" id="A0A834JU93"/>
<name>A0A834JU93_VESVU</name>
<dbReference type="EMBL" id="JACSEA010000009">
    <property type="protein sequence ID" value="KAF7393104.1"/>
    <property type="molecule type" value="Genomic_DNA"/>
</dbReference>
<feature type="region of interest" description="Disordered" evidence="1">
    <location>
        <begin position="1"/>
        <end position="27"/>
    </location>
</feature>
<gene>
    <name evidence="2" type="ORF">HZH66_008937</name>
</gene>
<proteinExistence type="predicted"/>
<protein>
    <submittedName>
        <fullName evidence="2">Uncharacterized protein</fullName>
    </submittedName>
</protein>
<accession>A0A834JU93</accession>
<sequence>MLHLGKRVKSSSSDKLQAKRRSRNEEAAGASLRTTLCCRRVIERHSECISTAGQGAGRRINCSSAIMKAARCSSFMSLTFHSQIPRNERAGTSTKLDENVLNVCTFGLVFLDESMRRDDETTRCTPSMKIRQPRLGLVFCQESIVKILTIQLRPKAQTMCHFPLTNSRLVPR</sequence>
<organism evidence="2 3">
    <name type="scientific">Vespula vulgaris</name>
    <name type="common">Yellow jacket</name>
    <name type="synonym">Wasp</name>
    <dbReference type="NCBI Taxonomy" id="7454"/>
    <lineage>
        <taxon>Eukaryota</taxon>
        <taxon>Metazoa</taxon>
        <taxon>Ecdysozoa</taxon>
        <taxon>Arthropoda</taxon>
        <taxon>Hexapoda</taxon>
        <taxon>Insecta</taxon>
        <taxon>Pterygota</taxon>
        <taxon>Neoptera</taxon>
        <taxon>Endopterygota</taxon>
        <taxon>Hymenoptera</taxon>
        <taxon>Apocrita</taxon>
        <taxon>Aculeata</taxon>
        <taxon>Vespoidea</taxon>
        <taxon>Vespidae</taxon>
        <taxon>Vespinae</taxon>
        <taxon>Vespula</taxon>
    </lineage>
</organism>
<comment type="caution">
    <text evidence="2">The sequence shown here is derived from an EMBL/GenBank/DDBJ whole genome shotgun (WGS) entry which is preliminary data.</text>
</comment>
<keyword evidence="3" id="KW-1185">Reference proteome</keyword>
<evidence type="ECO:0000256" key="1">
    <source>
        <dbReference type="SAM" id="MobiDB-lite"/>
    </source>
</evidence>